<dbReference type="AlphaFoldDB" id="A0A5M9JXI2"/>
<keyword evidence="2" id="KW-1185">Reference proteome</keyword>
<evidence type="ECO:0000313" key="1">
    <source>
        <dbReference type="EMBL" id="KAA8572859.1"/>
    </source>
</evidence>
<sequence>MNNLSIPNLNNGDVRMRYEVDLAGRDQKIKIFIIASRHLNDEDPIIYIPPITKSLTLVILSTYNNIHIKHIYKMRSSTMVAPSLFLLTSFIQSTSALKALSNSPCAPKCGNVLGGTLGVDDIVCQDTSYTSLIGTTYSGCVGCQLSSTFVDPSTNETDLQWGLYNLRYAISWCLFGFPNNTEAEDTPCMTSLSCGPMKKYLRIWKSDDGGPI</sequence>
<evidence type="ECO:0000313" key="2">
    <source>
        <dbReference type="Proteomes" id="UP000322873"/>
    </source>
</evidence>
<accession>A0A5M9JXI2</accession>
<gene>
    <name evidence="1" type="ORF">EYC84_003428</name>
</gene>
<name>A0A5M9JXI2_MONFR</name>
<dbReference type="Proteomes" id="UP000322873">
    <property type="component" value="Unassembled WGS sequence"/>
</dbReference>
<dbReference type="VEuPathDB" id="FungiDB:MFRU_003g00450"/>
<proteinExistence type="predicted"/>
<organism evidence="1 2">
    <name type="scientific">Monilinia fructicola</name>
    <name type="common">Brown rot fungus</name>
    <name type="synonym">Ciboria fructicola</name>
    <dbReference type="NCBI Taxonomy" id="38448"/>
    <lineage>
        <taxon>Eukaryota</taxon>
        <taxon>Fungi</taxon>
        <taxon>Dikarya</taxon>
        <taxon>Ascomycota</taxon>
        <taxon>Pezizomycotina</taxon>
        <taxon>Leotiomycetes</taxon>
        <taxon>Helotiales</taxon>
        <taxon>Sclerotiniaceae</taxon>
        <taxon>Monilinia</taxon>
    </lineage>
</organism>
<dbReference type="EMBL" id="VICG01000004">
    <property type="protein sequence ID" value="KAA8572859.1"/>
    <property type="molecule type" value="Genomic_DNA"/>
</dbReference>
<reference evidence="1 2" key="1">
    <citation type="submission" date="2019-06" db="EMBL/GenBank/DDBJ databases">
        <title>Genome Sequence of the Brown Rot Fungal Pathogen Monilinia fructicola.</title>
        <authorList>
            <person name="De Miccolis Angelini R.M."/>
            <person name="Landi L."/>
            <person name="Abate D."/>
            <person name="Pollastro S."/>
            <person name="Romanazzi G."/>
            <person name="Faretra F."/>
        </authorList>
    </citation>
    <scope>NUCLEOTIDE SEQUENCE [LARGE SCALE GENOMIC DNA]</scope>
    <source>
        <strain evidence="1 2">Mfrc123</strain>
    </source>
</reference>
<comment type="caution">
    <text evidence="1">The sequence shown here is derived from an EMBL/GenBank/DDBJ whole genome shotgun (WGS) entry which is preliminary data.</text>
</comment>
<protein>
    <submittedName>
        <fullName evidence="1">Uncharacterized protein</fullName>
    </submittedName>
</protein>